<dbReference type="Gene3D" id="3.90.1690.10">
    <property type="entry name" value="phage-related protein like domain"/>
    <property type="match status" value="1"/>
</dbReference>
<dbReference type="OrthoDB" id="2680146at2"/>
<name>A0A2L2XD16_9FIRM</name>
<gene>
    <name evidence="1" type="ORF">DCCM_3250</name>
</gene>
<evidence type="ECO:0000313" key="1">
    <source>
        <dbReference type="EMBL" id="GBF34138.1"/>
    </source>
</evidence>
<dbReference type="EMBL" id="BFAV01000127">
    <property type="protein sequence ID" value="GBF34138.1"/>
    <property type="molecule type" value="Genomic_DNA"/>
</dbReference>
<dbReference type="InterPro" id="IPR005564">
    <property type="entry name" value="Major_capsid_GpE"/>
</dbReference>
<proteinExistence type="predicted"/>
<dbReference type="Proteomes" id="UP000239549">
    <property type="component" value="Unassembled WGS sequence"/>
</dbReference>
<protein>
    <recommendedName>
        <fullName evidence="3">Phage major capsid protein</fullName>
    </recommendedName>
</protein>
<keyword evidence="2" id="KW-1185">Reference proteome</keyword>
<dbReference type="Pfam" id="PF03864">
    <property type="entry name" value="Phage_cap_E"/>
    <property type="match status" value="1"/>
</dbReference>
<organism evidence="1 2">
    <name type="scientific">Desulfocucumis palustris</name>
    <dbReference type="NCBI Taxonomy" id="1898651"/>
    <lineage>
        <taxon>Bacteria</taxon>
        <taxon>Bacillati</taxon>
        <taxon>Bacillota</taxon>
        <taxon>Clostridia</taxon>
        <taxon>Eubacteriales</taxon>
        <taxon>Desulfocucumaceae</taxon>
        <taxon>Desulfocucumis</taxon>
    </lineage>
</organism>
<dbReference type="AlphaFoldDB" id="A0A2L2XD16"/>
<comment type="caution">
    <text evidence="1">The sequence shown here is derived from an EMBL/GenBank/DDBJ whole genome shotgun (WGS) entry which is preliminary data.</text>
</comment>
<evidence type="ECO:0008006" key="3">
    <source>
        <dbReference type="Google" id="ProtNLM"/>
    </source>
</evidence>
<accession>A0A2L2XD16</accession>
<sequence length="443" mass="47303">MPIEDITALGTTVLTDLARTFENHKSNVGVFLPPREVPAAKVETERIYGGVGMAPTVTPGQPDVFGENSKFEKTAVDPVFSRESFSVDTNTLNSLRMPGTLNEKYGRQYVADEMKRYVARNDLLFDFLKTQMLQGGVDYTDPRTNKRTQLSAGIPASHIITDVPTTDWDDSDAPVIDDLEEIKLLIKDDGKVSPTHIMMNSIRRSKLSRNKQVLARGESARDTGFVVFKDGELARISGLEIVVQDTVYEALSPASVPTATITITEAEPAEGDNIYITAGGVKTGTYTAVAGETAQNVAANLSNFVNGNPAIPVVATVAGAVITLTPKYHLQNQSLAISTTGNITATVAGSPLAVSSSGLVKAVTKMVPDHKIVVACQSFGGDPLGRTDYVMGEHPQGKPGIWSRAADTVPPAAPGVLVQVGRAGMPYLLHPDWVVVRDVAEAS</sequence>
<dbReference type="InterPro" id="IPR053738">
    <property type="entry name" value="Lambda_capsid_assembly"/>
</dbReference>
<reference evidence="2" key="1">
    <citation type="submission" date="2018-02" db="EMBL/GenBank/DDBJ databases">
        <title>Genome sequence of Desulfocucumis palustris strain NAW-5.</title>
        <authorList>
            <person name="Watanabe M."/>
            <person name="Kojima H."/>
            <person name="Fukui M."/>
        </authorList>
    </citation>
    <scope>NUCLEOTIDE SEQUENCE [LARGE SCALE GENOMIC DNA]</scope>
    <source>
        <strain evidence="2">NAW-5</strain>
    </source>
</reference>
<dbReference type="RefSeq" id="WP_104372435.1">
    <property type="nucleotide sequence ID" value="NZ_BFAV01000127.1"/>
</dbReference>
<evidence type="ECO:0000313" key="2">
    <source>
        <dbReference type="Proteomes" id="UP000239549"/>
    </source>
</evidence>